<feature type="compositionally biased region" description="Basic and acidic residues" evidence="6">
    <location>
        <begin position="282"/>
        <end position="306"/>
    </location>
</feature>
<dbReference type="Pfam" id="PF10198">
    <property type="entry name" value="Ada3"/>
    <property type="match status" value="1"/>
</dbReference>
<gene>
    <name evidence="7" type="ORF">ODALV1_LOCUS20334</name>
</gene>
<evidence type="ECO:0000313" key="7">
    <source>
        <dbReference type="EMBL" id="CAL8123821.1"/>
    </source>
</evidence>
<feature type="compositionally biased region" description="Pro residues" evidence="6">
    <location>
        <begin position="262"/>
        <end position="272"/>
    </location>
</feature>
<evidence type="ECO:0000256" key="1">
    <source>
        <dbReference type="ARBA" id="ARBA00004123"/>
    </source>
</evidence>
<comment type="similarity">
    <text evidence="2">Belongs to the NGG1 family.</text>
</comment>
<evidence type="ECO:0000256" key="4">
    <source>
        <dbReference type="ARBA" id="ARBA00023163"/>
    </source>
</evidence>
<feature type="region of interest" description="Disordered" evidence="6">
    <location>
        <begin position="256"/>
        <end position="319"/>
    </location>
</feature>
<accession>A0ABP1REG5</accession>
<evidence type="ECO:0000256" key="2">
    <source>
        <dbReference type="ARBA" id="ARBA00005330"/>
    </source>
</evidence>
<feature type="compositionally biased region" description="Polar residues" evidence="6">
    <location>
        <begin position="309"/>
        <end position="319"/>
    </location>
</feature>
<dbReference type="Proteomes" id="UP001642540">
    <property type="component" value="Unassembled WGS sequence"/>
</dbReference>
<dbReference type="PANTHER" id="PTHR13556">
    <property type="entry name" value="TRANSCRIPTIONAL ADAPTER 3-RELATED"/>
    <property type="match status" value="1"/>
</dbReference>
<organism evidence="7 8">
    <name type="scientific">Orchesella dallaii</name>
    <dbReference type="NCBI Taxonomy" id="48710"/>
    <lineage>
        <taxon>Eukaryota</taxon>
        <taxon>Metazoa</taxon>
        <taxon>Ecdysozoa</taxon>
        <taxon>Arthropoda</taxon>
        <taxon>Hexapoda</taxon>
        <taxon>Collembola</taxon>
        <taxon>Entomobryomorpha</taxon>
        <taxon>Entomobryoidea</taxon>
        <taxon>Orchesellidae</taxon>
        <taxon>Orchesellinae</taxon>
        <taxon>Orchesella</taxon>
    </lineage>
</organism>
<sequence length="628" mass="66052">MKSKPPSKKAKVEVTTLLGPPGTPENQKIVTPSLSPAGSTSSTTSSLLSIGPPYSIVRPVVDLASALGNVGASTSTTATKASNAKAKGGGGATAAAGNVGEKGGAAAAGTPAASTAPSYPIFTHFNLADFPKINACIVGSKGGALSVASNPAAGAVGGDASAANKPIDNLTMEDIDTLQAELETLWSSVASRIRVLHKEQGLVQSTPTTTTHHSLALEHFDPQHQEKIAAVATIIDHGTRTSVSAAAKLVMASQLPASNSPVPSPAPAPVPTPSTKRSTTTKGERLPKKKLKGEAGKSKKGGDKPPARATQNRSHSVSSDLGEGLVKHFEAPNQFWDCVDSYCRELQKEDVDTLAGIIEDQAKVPKNLLNVPPLGKHYREEETTKLKSKESRLNSSSRDTVGPLTQRLVSALVEERVTMFQNNCNLNSPKEDASLATSQESFFVSRPGLVRALGLDGGANTPPLENRIRDCLVDQGLLLPDDANDPIWLNPDDEILADIKRSQSVFKKLHQYNSEKLAALHHLGVKELGRNSQKRELEKADKDVLEAYKNIASCRLKKKPLTKKEKDAATKALEARNKVLTKLDSKQGSTTISISASSSTVTQNGAGSSAAKAIVAPVDPIGLLRVQV</sequence>
<dbReference type="InterPro" id="IPR019340">
    <property type="entry name" value="Histone_AcTrfase_su3"/>
</dbReference>
<evidence type="ECO:0008006" key="9">
    <source>
        <dbReference type="Google" id="ProtNLM"/>
    </source>
</evidence>
<evidence type="ECO:0000313" key="8">
    <source>
        <dbReference type="Proteomes" id="UP001642540"/>
    </source>
</evidence>
<keyword evidence="4" id="KW-0804">Transcription</keyword>
<name>A0ABP1REG5_9HEXA</name>
<protein>
    <recommendedName>
        <fullName evidence="9">Transcriptional adapter 3</fullName>
    </recommendedName>
</protein>
<dbReference type="EMBL" id="CAXLJM020000068">
    <property type="protein sequence ID" value="CAL8123821.1"/>
    <property type="molecule type" value="Genomic_DNA"/>
</dbReference>
<comment type="subcellular location">
    <subcellularLocation>
        <location evidence="1">Nucleus</location>
    </subcellularLocation>
</comment>
<feature type="region of interest" description="Disordered" evidence="6">
    <location>
        <begin position="1"/>
        <end position="44"/>
    </location>
</feature>
<keyword evidence="5" id="KW-0539">Nucleus</keyword>
<keyword evidence="8" id="KW-1185">Reference proteome</keyword>
<dbReference type="PANTHER" id="PTHR13556:SF2">
    <property type="entry name" value="TRANSCRIPTIONAL ADAPTER 3"/>
    <property type="match status" value="1"/>
</dbReference>
<proteinExistence type="inferred from homology"/>
<evidence type="ECO:0000256" key="3">
    <source>
        <dbReference type="ARBA" id="ARBA00023015"/>
    </source>
</evidence>
<reference evidence="7 8" key="1">
    <citation type="submission" date="2024-08" db="EMBL/GenBank/DDBJ databases">
        <authorList>
            <person name="Cucini C."/>
            <person name="Frati F."/>
        </authorList>
    </citation>
    <scope>NUCLEOTIDE SEQUENCE [LARGE SCALE GENOMIC DNA]</scope>
</reference>
<evidence type="ECO:0000256" key="5">
    <source>
        <dbReference type="ARBA" id="ARBA00023242"/>
    </source>
</evidence>
<comment type="caution">
    <text evidence="7">The sequence shown here is derived from an EMBL/GenBank/DDBJ whole genome shotgun (WGS) entry which is preliminary data.</text>
</comment>
<feature type="compositionally biased region" description="Low complexity" evidence="6">
    <location>
        <begin position="31"/>
        <end position="44"/>
    </location>
</feature>
<keyword evidence="3" id="KW-0805">Transcription regulation</keyword>
<evidence type="ECO:0000256" key="6">
    <source>
        <dbReference type="SAM" id="MobiDB-lite"/>
    </source>
</evidence>